<dbReference type="HOGENOM" id="CLU_2487991_0_0_1"/>
<dbReference type="Proteomes" id="UP000009183">
    <property type="component" value="Chromosome 6"/>
</dbReference>
<evidence type="ECO:0000313" key="2">
    <source>
        <dbReference type="EMBL" id="CBI16517.3"/>
    </source>
</evidence>
<evidence type="ECO:0000256" key="1">
    <source>
        <dbReference type="SAM" id="MobiDB-lite"/>
    </source>
</evidence>
<dbReference type="PaxDb" id="29760-VIT_06s0004g00650.t01"/>
<sequence length="87" mass="9787">MRELAMEALRAPSFPSFHLSVLTTRFPSRSYDKPLLHLPFNPLRNSSFASICGKFSKTKPCTARFSASSSKAMESPRPSHHGEEKFD</sequence>
<name>D7SLI9_VITVI</name>
<keyword evidence="3" id="KW-1185">Reference proteome</keyword>
<reference evidence="3" key="1">
    <citation type="journal article" date="2007" name="Nature">
        <title>The grapevine genome sequence suggests ancestral hexaploidization in major angiosperm phyla.</title>
        <authorList>
            <consortium name="The French-Italian Public Consortium for Grapevine Genome Characterization."/>
            <person name="Jaillon O."/>
            <person name="Aury J.-M."/>
            <person name="Noel B."/>
            <person name="Policriti A."/>
            <person name="Clepet C."/>
            <person name="Casagrande A."/>
            <person name="Choisne N."/>
            <person name="Aubourg S."/>
            <person name="Vitulo N."/>
            <person name="Jubin C."/>
            <person name="Vezzi A."/>
            <person name="Legeai F."/>
            <person name="Hugueney P."/>
            <person name="Dasilva C."/>
            <person name="Horner D."/>
            <person name="Mica E."/>
            <person name="Jublot D."/>
            <person name="Poulain J."/>
            <person name="Bruyere C."/>
            <person name="Billault A."/>
            <person name="Segurens B."/>
            <person name="Gouyvenoux M."/>
            <person name="Ugarte E."/>
            <person name="Cattonaro F."/>
            <person name="Anthouard V."/>
            <person name="Vico V."/>
            <person name="Del Fabbro C."/>
            <person name="Alaux M."/>
            <person name="Di Gaspero G."/>
            <person name="Dumas V."/>
            <person name="Felice N."/>
            <person name="Paillard S."/>
            <person name="Juman I."/>
            <person name="Moroldo M."/>
            <person name="Scalabrin S."/>
            <person name="Canaguier A."/>
            <person name="Le Clainche I."/>
            <person name="Malacrida G."/>
            <person name="Durand E."/>
            <person name="Pesole G."/>
            <person name="Laucou V."/>
            <person name="Chatelet P."/>
            <person name="Merdinoglu D."/>
            <person name="Delledonne M."/>
            <person name="Pezzotti M."/>
            <person name="Lecharny A."/>
            <person name="Scarpelli C."/>
            <person name="Artiguenave F."/>
            <person name="Pe M.E."/>
            <person name="Valle G."/>
            <person name="Morgante M."/>
            <person name="Caboche M."/>
            <person name="Adam-Blondon A.-F."/>
            <person name="Weissenbach J."/>
            <person name="Quetier F."/>
            <person name="Wincker P."/>
        </authorList>
    </citation>
    <scope>NUCLEOTIDE SEQUENCE [LARGE SCALE GENOMIC DNA]</scope>
    <source>
        <strain evidence="3">cv. Pinot noir / PN40024</strain>
    </source>
</reference>
<organism evidence="2 3">
    <name type="scientific">Vitis vinifera</name>
    <name type="common">Grape</name>
    <dbReference type="NCBI Taxonomy" id="29760"/>
    <lineage>
        <taxon>Eukaryota</taxon>
        <taxon>Viridiplantae</taxon>
        <taxon>Streptophyta</taxon>
        <taxon>Embryophyta</taxon>
        <taxon>Tracheophyta</taxon>
        <taxon>Spermatophyta</taxon>
        <taxon>Magnoliopsida</taxon>
        <taxon>eudicotyledons</taxon>
        <taxon>Gunneridae</taxon>
        <taxon>Pentapetalae</taxon>
        <taxon>rosids</taxon>
        <taxon>Vitales</taxon>
        <taxon>Vitaceae</taxon>
        <taxon>Viteae</taxon>
        <taxon>Vitis</taxon>
    </lineage>
</organism>
<dbReference type="EMBL" id="FN594951">
    <property type="protein sequence ID" value="CBI16517.3"/>
    <property type="molecule type" value="Genomic_DNA"/>
</dbReference>
<dbReference type="AlphaFoldDB" id="D7SLI9"/>
<proteinExistence type="predicted"/>
<dbReference type="InParanoid" id="D7SLI9"/>
<accession>D7SLI9</accession>
<protein>
    <submittedName>
        <fullName evidence="2">Uncharacterized protein</fullName>
    </submittedName>
</protein>
<gene>
    <name evidence="2" type="ordered locus">VIT_06s0004g00650</name>
</gene>
<feature type="region of interest" description="Disordered" evidence="1">
    <location>
        <begin position="66"/>
        <end position="87"/>
    </location>
</feature>
<evidence type="ECO:0000313" key="3">
    <source>
        <dbReference type="Proteomes" id="UP000009183"/>
    </source>
</evidence>